<dbReference type="AlphaFoldDB" id="A0A409WL00"/>
<name>A0A409WL00_9AGAR</name>
<evidence type="ECO:0000313" key="1">
    <source>
        <dbReference type="EMBL" id="PPQ79196.1"/>
    </source>
</evidence>
<dbReference type="InParanoid" id="A0A409WL00"/>
<dbReference type="OrthoDB" id="2099276at2759"/>
<sequence>MTVELDFEYCHDADDDYEYETDSMMENTWKSYQNMVELFAFEDGLKDFFVHLASPSKRSSIPEPSLERTRRAQILERRIMGDDYDGEARGKHTRRGKSVYDEIRQERLKGVLLAGL</sequence>
<protein>
    <submittedName>
        <fullName evidence="1">Uncharacterized protein</fullName>
    </submittedName>
</protein>
<organism evidence="1 2">
    <name type="scientific">Gymnopilus dilepis</name>
    <dbReference type="NCBI Taxonomy" id="231916"/>
    <lineage>
        <taxon>Eukaryota</taxon>
        <taxon>Fungi</taxon>
        <taxon>Dikarya</taxon>
        <taxon>Basidiomycota</taxon>
        <taxon>Agaricomycotina</taxon>
        <taxon>Agaricomycetes</taxon>
        <taxon>Agaricomycetidae</taxon>
        <taxon>Agaricales</taxon>
        <taxon>Agaricineae</taxon>
        <taxon>Hymenogastraceae</taxon>
        <taxon>Gymnopilus</taxon>
    </lineage>
</organism>
<comment type="caution">
    <text evidence="1">The sequence shown here is derived from an EMBL/GenBank/DDBJ whole genome shotgun (WGS) entry which is preliminary data.</text>
</comment>
<evidence type="ECO:0000313" key="2">
    <source>
        <dbReference type="Proteomes" id="UP000284706"/>
    </source>
</evidence>
<dbReference type="EMBL" id="NHYE01005016">
    <property type="protein sequence ID" value="PPQ79196.1"/>
    <property type="molecule type" value="Genomic_DNA"/>
</dbReference>
<accession>A0A409WL00</accession>
<dbReference type="Proteomes" id="UP000284706">
    <property type="component" value="Unassembled WGS sequence"/>
</dbReference>
<gene>
    <name evidence="1" type="ORF">CVT26_000445</name>
</gene>
<proteinExistence type="predicted"/>
<keyword evidence="2" id="KW-1185">Reference proteome</keyword>
<reference evidence="1 2" key="1">
    <citation type="journal article" date="2018" name="Evol. Lett.">
        <title>Horizontal gene cluster transfer increased hallucinogenic mushroom diversity.</title>
        <authorList>
            <person name="Reynolds H.T."/>
            <person name="Vijayakumar V."/>
            <person name="Gluck-Thaler E."/>
            <person name="Korotkin H.B."/>
            <person name="Matheny P.B."/>
            <person name="Slot J.C."/>
        </authorList>
    </citation>
    <scope>NUCLEOTIDE SEQUENCE [LARGE SCALE GENOMIC DNA]</scope>
    <source>
        <strain evidence="1 2">SRW20</strain>
    </source>
</reference>